<dbReference type="InParanoid" id="B0DEP0"/>
<dbReference type="RefSeq" id="XP_001882435.1">
    <property type="nucleotide sequence ID" value="XM_001882400.1"/>
</dbReference>
<evidence type="ECO:0000313" key="2">
    <source>
        <dbReference type="Proteomes" id="UP000001194"/>
    </source>
</evidence>
<name>B0DEP0_LACBS</name>
<dbReference type="HOGENOM" id="CLU_3032755_0_0_1"/>
<dbReference type="AlphaFoldDB" id="B0DEP0"/>
<proteinExistence type="predicted"/>
<dbReference type="OrthoDB" id="3034142at2759"/>
<reference evidence="1 2" key="1">
    <citation type="journal article" date="2008" name="Nature">
        <title>The genome of Laccaria bicolor provides insights into mycorrhizal symbiosis.</title>
        <authorList>
            <person name="Martin F."/>
            <person name="Aerts A."/>
            <person name="Ahren D."/>
            <person name="Brun A."/>
            <person name="Danchin E.G.J."/>
            <person name="Duchaussoy F."/>
            <person name="Gibon J."/>
            <person name="Kohler A."/>
            <person name="Lindquist E."/>
            <person name="Pereda V."/>
            <person name="Salamov A."/>
            <person name="Shapiro H.J."/>
            <person name="Wuyts J."/>
            <person name="Blaudez D."/>
            <person name="Buee M."/>
            <person name="Brokstein P."/>
            <person name="Canbaeck B."/>
            <person name="Cohen D."/>
            <person name="Courty P.E."/>
            <person name="Coutinho P.M."/>
            <person name="Delaruelle C."/>
            <person name="Detter J.C."/>
            <person name="Deveau A."/>
            <person name="DiFazio S."/>
            <person name="Duplessis S."/>
            <person name="Fraissinet-Tachet L."/>
            <person name="Lucic E."/>
            <person name="Frey-Klett P."/>
            <person name="Fourrey C."/>
            <person name="Feussner I."/>
            <person name="Gay G."/>
            <person name="Grimwood J."/>
            <person name="Hoegger P.J."/>
            <person name="Jain P."/>
            <person name="Kilaru S."/>
            <person name="Labbe J."/>
            <person name="Lin Y.C."/>
            <person name="Legue V."/>
            <person name="Le Tacon F."/>
            <person name="Marmeisse R."/>
            <person name="Melayah D."/>
            <person name="Montanini B."/>
            <person name="Muratet M."/>
            <person name="Nehls U."/>
            <person name="Niculita-Hirzel H."/>
            <person name="Oudot-Le Secq M.P."/>
            <person name="Peter M."/>
            <person name="Quesneville H."/>
            <person name="Rajashekar B."/>
            <person name="Reich M."/>
            <person name="Rouhier N."/>
            <person name="Schmutz J."/>
            <person name="Yin T."/>
            <person name="Chalot M."/>
            <person name="Henrissat B."/>
            <person name="Kuees U."/>
            <person name="Lucas S."/>
            <person name="Van de Peer Y."/>
            <person name="Podila G.K."/>
            <person name="Polle A."/>
            <person name="Pukkila P.J."/>
            <person name="Richardson P.M."/>
            <person name="Rouze P."/>
            <person name="Sanders I.R."/>
            <person name="Stajich J.E."/>
            <person name="Tunlid A."/>
            <person name="Tuskan G."/>
            <person name="Grigoriev I.V."/>
        </authorList>
    </citation>
    <scope>NUCLEOTIDE SEQUENCE [LARGE SCALE GENOMIC DNA]</scope>
    <source>
        <strain evidence="2">S238N-H82 / ATCC MYA-4686</strain>
    </source>
</reference>
<keyword evidence="2" id="KW-1185">Reference proteome</keyword>
<dbReference type="Gene3D" id="1.25.40.10">
    <property type="entry name" value="Tetratricopeptide repeat domain"/>
    <property type="match status" value="1"/>
</dbReference>
<dbReference type="EMBL" id="DS547106">
    <property type="protein sequence ID" value="EDR07062.1"/>
    <property type="molecule type" value="Genomic_DNA"/>
</dbReference>
<protein>
    <submittedName>
        <fullName evidence="1">Predicted protein</fullName>
    </submittedName>
</protein>
<dbReference type="GeneID" id="6077910"/>
<sequence>MAHLAATYRHLGKYTEAKKLDIQAQKIKNKVPGAESPLMNSREKVHSLTNLAKRI</sequence>
<gene>
    <name evidence="1" type="ORF">LACBIDRAFT_299429</name>
</gene>
<dbReference type="KEGG" id="lbc:LACBIDRAFT_299429"/>
<organism evidence="2">
    <name type="scientific">Laccaria bicolor (strain S238N-H82 / ATCC MYA-4686)</name>
    <name type="common">Bicoloured deceiver</name>
    <name type="synonym">Laccaria laccata var. bicolor</name>
    <dbReference type="NCBI Taxonomy" id="486041"/>
    <lineage>
        <taxon>Eukaryota</taxon>
        <taxon>Fungi</taxon>
        <taxon>Dikarya</taxon>
        <taxon>Basidiomycota</taxon>
        <taxon>Agaricomycotina</taxon>
        <taxon>Agaricomycetes</taxon>
        <taxon>Agaricomycetidae</taxon>
        <taxon>Agaricales</taxon>
        <taxon>Agaricineae</taxon>
        <taxon>Hydnangiaceae</taxon>
        <taxon>Laccaria</taxon>
    </lineage>
</organism>
<accession>B0DEP0</accession>
<dbReference type="InterPro" id="IPR011990">
    <property type="entry name" value="TPR-like_helical_dom_sf"/>
</dbReference>
<dbReference type="Proteomes" id="UP000001194">
    <property type="component" value="Unassembled WGS sequence"/>
</dbReference>
<evidence type="ECO:0000313" key="1">
    <source>
        <dbReference type="EMBL" id="EDR07062.1"/>
    </source>
</evidence>